<dbReference type="GeneTree" id="ENSGT00730000111007"/>
<reference evidence="2" key="7">
    <citation type="journal article" date="2005" name="Science">
        <title>The Transcriptional Landscape of the Mammalian Genome.</title>
        <authorList>
            <consortium name="The FANTOM Consortium"/>
            <consortium name="Riken Genome Exploration Research Group and Genome Science Group (Genome Network Project Core Group)"/>
        </authorList>
    </citation>
    <scope>NUCLEOTIDE SEQUENCE</scope>
    <source>
        <strain evidence="2">NOD</strain>
    </source>
</reference>
<reference evidence="2" key="4">
    <citation type="journal article" date="2001" name="Nature">
        <title>Functional annotation of a full-length mouse cDNA collection.</title>
        <authorList>
            <consortium name="The RIKEN Genome Exploration Research Group Phase II Team and the FANTOM Consortium"/>
        </authorList>
    </citation>
    <scope>NUCLEOTIDE SEQUENCE</scope>
    <source>
        <strain evidence="2">NOD</strain>
    </source>
</reference>
<sequence length="165" mass="17068">SHGEWLTPRGASTVAPCLGYRADVASIGRGASGVGWDGRLQVSGSRRLRGELRNGSAASPGPRGSGHGSAGRPAPHLRAPPPSPARPRWSPSARRRTRPGDTDTQSVCRQGRSSPGSPGGGRAGQPYVHGRPCVRAAWASQPGHRAGDARGNLPQPCARPSPEQT</sequence>
<dbReference type="ExpressionAtlas" id="Q3U286">
    <property type="expression patterns" value="baseline and differential"/>
</dbReference>
<dbReference type="Proteomes" id="UP000000589">
    <property type="component" value="Chromosome 16"/>
</dbReference>
<evidence type="ECO:0000256" key="1">
    <source>
        <dbReference type="SAM" id="MobiDB-lite"/>
    </source>
</evidence>
<reference evidence="3" key="10">
    <citation type="journal article" date="2011" name="PLoS Biol.">
        <title>Modernizing reference genome assemblies.</title>
        <authorList>
            <person name="Church D.M."/>
            <person name="Schneider V.A."/>
            <person name="Graves T."/>
            <person name="Auger K."/>
            <person name="Cunningham F."/>
            <person name="Bouk N."/>
            <person name="Chen H.C."/>
            <person name="Agarwala R."/>
            <person name="McLaren W.M."/>
            <person name="Ritchie G.R."/>
            <person name="Albracht D."/>
            <person name="Kremitzki M."/>
            <person name="Rock S."/>
            <person name="Kotkiewicz H."/>
            <person name="Kremitzki C."/>
            <person name="Wollam A."/>
            <person name="Trani L."/>
            <person name="Fulton L."/>
            <person name="Fulton R."/>
            <person name="Matthews L."/>
            <person name="Whitehead S."/>
            <person name="Chow W."/>
            <person name="Torrance J."/>
            <person name="Dunn M."/>
            <person name="Harden G."/>
            <person name="Threadgold G."/>
            <person name="Wood J."/>
            <person name="Collins J."/>
            <person name="Heath P."/>
            <person name="Griffiths G."/>
            <person name="Pelan S."/>
            <person name="Grafham D."/>
            <person name="Eichler E.E."/>
            <person name="Weinstock G."/>
            <person name="Mardis E.R."/>
            <person name="Wilson R.K."/>
            <person name="Howe K."/>
            <person name="Flicek P."/>
            <person name="Hubbard T."/>
        </authorList>
    </citation>
    <scope>NUCLEOTIDE SEQUENCE [LARGE SCALE GENOMIC DNA]</scope>
    <source>
        <strain evidence="3">C57BL/6J</strain>
    </source>
</reference>
<feature type="region of interest" description="Disordered" evidence="1">
    <location>
        <begin position="28"/>
        <end position="165"/>
    </location>
</feature>
<dbReference type="PhosphoSitePlus" id="Q3U286"/>
<dbReference type="Antibodypedia" id="2615">
    <property type="antibodies" value="156 antibodies from 31 providers"/>
</dbReference>
<keyword evidence="5" id="KW-1185">Reference proteome</keyword>
<feature type="non-terminal residue" evidence="2">
    <location>
        <position position="1"/>
    </location>
</feature>
<reference evidence="2" key="6">
    <citation type="submission" date="2004-03" db="EMBL/GenBank/DDBJ databases">
        <authorList>
            <person name="Arakawa T."/>
            <person name="Carninci P."/>
            <person name="Fukuda S."/>
            <person name="Hashizume W."/>
            <person name="Hayashida K."/>
            <person name="Hori F."/>
            <person name="Iida J."/>
            <person name="Imamura K."/>
            <person name="Imotani K."/>
            <person name="Itoh M."/>
            <person name="Kanagawa S."/>
            <person name="Kawai J."/>
            <person name="Kojima M."/>
            <person name="Konno H."/>
            <person name="Murata M."/>
            <person name="Nakamura M."/>
            <person name="Ninomiya N."/>
            <person name="Nishiyori H."/>
            <person name="Nomura K."/>
            <person name="Ohno M."/>
            <person name="Sakazume N."/>
            <person name="Sano H."/>
            <person name="Sasaki D."/>
            <person name="Shibata K."/>
            <person name="Shiraki T."/>
            <person name="Tagami M."/>
            <person name="Tagami Y."/>
            <person name="Waki K."/>
            <person name="Watahiki A."/>
            <person name="Muramatsu M."/>
            <person name="Hayashizaki Y."/>
        </authorList>
    </citation>
    <scope>NUCLEOTIDE SEQUENCE</scope>
    <source>
        <strain evidence="2">NOD</strain>
    </source>
</reference>
<evidence type="ECO:0000313" key="2">
    <source>
        <dbReference type="EMBL" id="BAE33256.1"/>
    </source>
</evidence>
<reference evidence="3 5" key="9">
    <citation type="journal article" date="2009" name="PLoS Biol.">
        <title>Lineage-specific biology revealed by a finished genome assembly of the mouse.</title>
        <authorList>
            <consortium name="Mouse Genome Sequencing Consortium"/>
            <person name="Church D.M."/>
            <person name="Goodstadt L."/>
            <person name="Hillier L.W."/>
            <person name="Zody M.C."/>
            <person name="Goldstein S."/>
            <person name="She X."/>
            <person name="Bult C.J."/>
            <person name="Agarwala R."/>
            <person name="Cherry J.L."/>
            <person name="DiCuccio M."/>
            <person name="Hlavina W."/>
            <person name="Kapustin Y."/>
            <person name="Meric P."/>
            <person name="Maglott D."/>
            <person name="Birtle Z."/>
            <person name="Marques A.C."/>
            <person name="Graves T."/>
            <person name="Zhou S."/>
            <person name="Teague B."/>
            <person name="Potamousis K."/>
            <person name="Churas C."/>
            <person name="Place M."/>
            <person name="Herschleb J."/>
            <person name="Runnheim R."/>
            <person name="Forrest D."/>
            <person name="Amos-Landgraf J."/>
            <person name="Schwartz D.C."/>
            <person name="Cheng Z."/>
            <person name="Lindblad-Toh K."/>
            <person name="Eichler E.E."/>
            <person name="Ponting C.P."/>
        </authorList>
    </citation>
    <scope>NUCLEOTIDE SEQUENCE [LARGE SCALE GENOMIC DNA]</scope>
    <source>
        <strain evidence="3 5">C57BL/6J</strain>
    </source>
</reference>
<proteinExistence type="evidence at transcript level"/>
<dbReference type="AlphaFoldDB" id="Q3U286"/>
<dbReference type="Bgee" id="ENSMUSG00000034243">
    <property type="expression patterns" value="Expressed in otolith organ and 230 other cell types or tissues"/>
</dbReference>
<reference evidence="2" key="1">
    <citation type="journal article" date="1999" name="Methods Enzymol.">
        <title>High-efficiency full-length cDNA cloning.</title>
        <authorList>
            <person name="Carninci P."/>
            <person name="Hayashizaki Y."/>
        </authorList>
    </citation>
    <scope>NUCLEOTIDE SEQUENCE</scope>
    <source>
        <strain evidence="2">NOD</strain>
    </source>
</reference>
<gene>
    <name evidence="3 4" type="primary">Golgb1</name>
    <name evidence="4" type="synonym">628101</name>
</gene>
<reference evidence="2" key="2">
    <citation type="journal article" date="2000" name="Genome Res.">
        <title>Normalization and subtraction of cap-trapper-selected cDNAs to prepare full-length cDNA libraries for rapid discovery of new genes.</title>
        <authorList>
            <person name="Carninci P."/>
            <person name="Shibata Y."/>
            <person name="Hayatsu N."/>
            <person name="Sugahara Y."/>
            <person name="Shibata K."/>
            <person name="Itoh M."/>
            <person name="Konno H."/>
            <person name="Okazaki Y."/>
            <person name="Muramatsu M."/>
            <person name="Hayashizaki Y."/>
        </authorList>
    </citation>
    <scope>NUCLEOTIDE SEQUENCE</scope>
    <source>
        <strain evidence="2">NOD</strain>
    </source>
</reference>
<reference evidence="2" key="8">
    <citation type="journal article" date="2005" name="Science">
        <title>Antisense Transcription in the Mammalian Transcriptome.</title>
        <authorList>
            <consortium name="RIKEN Genome Exploration Research Group and Genome Science Group (Genome Network Project Core Group) and the FANTOM Consortium"/>
        </authorList>
    </citation>
    <scope>NUCLEOTIDE SEQUENCE</scope>
    <source>
        <strain evidence="2">NOD</strain>
    </source>
</reference>
<dbReference type="MGI" id="MGI:1099447">
    <property type="gene designation" value="Golgb1"/>
</dbReference>
<reference evidence="2" key="5">
    <citation type="journal article" date="2002" name="Nature">
        <title>Analysis of the mouse transcriptome based on functional annotation of 60,770 full-length cDNAs.</title>
        <authorList>
            <consortium name="The FANTOM Consortium and the RIKEN Genome Exploration Research Group Phase I and II Team"/>
        </authorList>
    </citation>
    <scope>NUCLEOTIDE SEQUENCE</scope>
    <source>
        <strain evidence="2">NOD</strain>
    </source>
</reference>
<reference evidence="2" key="3">
    <citation type="journal article" date="2000" name="Genome Res.">
        <title>RIKEN integrated sequence analysis (RISA) system--384-format sequencing pipeline with 384 multicapillary sequencer.</title>
        <authorList>
            <person name="Shibata K."/>
            <person name="Itoh M."/>
            <person name="Aizawa K."/>
            <person name="Nagaoka S."/>
            <person name="Sasaki N."/>
            <person name="Carninci P."/>
            <person name="Konno H."/>
            <person name="Akiyama J."/>
            <person name="Nishi K."/>
            <person name="Kitsunai T."/>
            <person name="Tashiro H."/>
            <person name="Itoh M."/>
            <person name="Sumi N."/>
            <person name="Ishii Y."/>
            <person name="Nakamura S."/>
            <person name="Hazama M."/>
            <person name="Nishine T."/>
            <person name="Harada A."/>
            <person name="Yamamoto R."/>
            <person name="Matsumoto H."/>
            <person name="Sakaguchi S."/>
            <person name="Ikegami T."/>
            <person name="Kashiwagi K."/>
            <person name="Fujiwake S."/>
            <person name="Inoue K."/>
            <person name="Togawa Y."/>
            <person name="Izawa M."/>
            <person name="Ohara E."/>
            <person name="Watahiki M."/>
            <person name="Yoneda Y."/>
            <person name="Ishikawa T."/>
            <person name="Ozawa K."/>
            <person name="Tanaka T."/>
            <person name="Matsuura S."/>
            <person name="Kawai J."/>
            <person name="Okazaki Y."/>
            <person name="Muramatsu M."/>
            <person name="Inoue Y."/>
            <person name="Kira A."/>
            <person name="Hayashizaki Y."/>
        </authorList>
    </citation>
    <scope>NUCLEOTIDE SEQUENCE</scope>
    <source>
        <strain evidence="2">NOD</strain>
    </source>
</reference>
<dbReference type="HOGENOM" id="CLU_1614631_0_0_1"/>
<name>Q3U286_MOUSE</name>
<dbReference type="EMBL" id="AK155420">
    <property type="protein sequence ID" value="BAE33256.1"/>
    <property type="molecule type" value="mRNA"/>
</dbReference>
<evidence type="ECO:0000313" key="4">
    <source>
        <dbReference type="MGI" id="MGI:1099447"/>
    </source>
</evidence>
<evidence type="ECO:0000313" key="5">
    <source>
        <dbReference type="Proteomes" id="UP000000589"/>
    </source>
</evidence>
<evidence type="ECO:0000313" key="3">
    <source>
        <dbReference type="Ensembl" id="ENSMUSP00000023534.7"/>
    </source>
</evidence>
<organism evidence="2">
    <name type="scientific">Mus musculus</name>
    <name type="common">Mouse</name>
    <dbReference type="NCBI Taxonomy" id="10090"/>
    <lineage>
        <taxon>Eukaryota</taxon>
        <taxon>Metazoa</taxon>
        <taxon>Chordata</taxon>
        <taxon>Craniata</taxon>
        <taxon>Vertebrata</taxon>
        <taxon>Euteleostomi</taxon>
        <taxon>Mammalia</taxon>
        <taxon>Eutheria</taxon>
        <taxon>Euarchontoglires</taxon>
        <taxon>Glires</taxon>
        <taxon>Rodentia</taxon>
        <taxon>Myomorpha</taxon>
        <taxon>Muroidea</taxon>
        <taxon>Muridae</taxon>
        <taxon>Murinae</taxon>
        <taxon>Mus</taxon>
        <taxon>Mus</taxon>
    </lineage>
</organism>
<dbReference type="VEuPathDB" id="HostDB:ENSMUSG00000034243"/>
<protein>
    <submittedName>
        <fullName evidence="3">Golgin B1</fullName>
    </submittedName>
</protein>
<reference evidence="3" key="11">
    <citation type="submission" date="2025-05" db="UniProtKB">
        <authorList>
            <consortium name="Ensembl"/>
        </authorList>
    </citation>
    <scope>IDENTIFICATION</scope>
    <source>
        <strain evidence="3">C57BL/6J</strain>
    </source>
</reference>
<accession>Q3U286</accession>
<dbReference type="AGR" id="MGI:1099447"/>
<dbReference type="Ensembl" id="ENSMUST00000023534.7">
    <property type="protein sequence ID" value="ENSMUSP00000023534.7"/>
    <property type="gene ID" value="ENSMUSG00000034243.18"/>
</dbReference>